<comment type="caution">
    <text evidence="14">The sequence shown here is derived from an EMBL/GenBank/DDBJ whole genome shotgun (WGS) entry which is preliminary data.</text>
</comment>
<feature type="binding site" evidence="12">
    <location>
        <position position="207"/>
    </location>
    <ligand>
        <name>Mg(2+)</name>
        <dbReference type="ChEBI" id="CHEBI:18420"/>
    </ligand>
</feature>
<gene>
    <name evidence="14" type="ORF">C1D09_005410</name>
</gene>
<comment type="similarity">
    <text evidence="1 10">Belongs to the aminoglycoside phosphotransferase family.</text>
</comment>
<comment type="catalytic activity">
    <reaction evidence="9">
        <text>kanamycin A + ATP = kanamycin 3'-phosphate + ADP + H(+)</text>
        <dbReference type="Rhea" id="RHEA:24256"/>
        <dbReference type="ChEBI" id="CHEBI:15378"/>
        <dbReference type="ChEBI" id="CHEBI:30616"/>
        <dbReference type="ChEBI" id="CHEBI:57909"/>
        <dbReference type="ChEBI" id="CHEBI:58214"/>
        <dbReference type="ChEBI" id="CHEBI:456216"/>
        <dbReference type="EC" id="2.7.1.95"/>
    </reaction>
</comment>
<dbReference type="NCBIfam" id="NF032898">
    <property type="entry name" value="APH_3p_II"/>
    <property type="match status" value="1"/>
</dbReference>
<sequence>MPNRPLETSLPDGLRQLVSGYRWHRQTIGQSRAGVFRLAADGKPTLFLKCECNGPFAERADEAARLRWLAGQGVACPDVIALESHAGHDWLLMSAVAGEDLASAAIDPADAIGIMAVALRDLHALDIRSCPFDHRLFRRIAAARARMEGGEVDESDFDEERQGRTAAEVFAALLALRPATEDLVVSHGDACLPNVMAAEGRFSGFIDCGRLGVADRHQDLALACRSIGYNLGEAWIEPFLEQYGPPEAEPAKLSWYRLLDEFF</sequence>
<dbReference type="InterPro" id="IPR051678">
    <property type="entry name" value="AGP_Transferase"/>
</dbReference>
<keyword evidence="4 10" id="KW-0808">Transferase</keyword>
<dbReference type="InterPro" id="IPR002575">
    <property type="entry name" value="Aminoglycoside_PTrfase"/>
</dbReference>
<dbReference type="Proteomes" id="UP000235507">
    <property type="component" value="Unassembled WGS sequence"/>
</dbReference>
<organism evidence="14 15">
    <name type="scientific">Mesorhizobium intechi</name>
    <dbReference type="NCBI Taxonomy" id="537601"/>
    <lineage>
        <taxon>Bacteria</taxon>
        <taxon>Pseudomonadati</taxon>
        <taxon>Pseudomonadota</taxon>
        <taxon>Alphaproteobacteria</taxon>
        <taxon>Hyphomicrobiales</taxon>
        <taxon>Phyllobacteriaceae</taxon>
        <taxon>Mesorhizobium</taxon>
    </lineage>
</organism>
<evidence type="ECO:0000256" key="10">
    <source>
        <dbReference type="PIRNR" id="PIRNR000706"/>
    </source>
</evidence>
<reference evidence="14" key="1">
    <citation type="submission" date="2019-07" db="EMBL/GenBank/DDBJ databases">
        <title>Mesorhizobum intechiensis sp. nov. isolated from nodules of Lotus tenuis growing in lowlands of the Flooding Pampa, Argentina.</title>
        <authorList>
            <person name="Estrella M.J."/>
            <person name="Torres Tejerizo G.A."/>
            <person name="Cumpa Velazquez L.M."/>
            <person name="Fontana F."/>
            <person name="Hansen L."/>
            <person name="Pistorio M."/>
            <person name="Sannazzaro A.I."/>
        </authorList>
    </citation>
    <scope>NUCLEOTIDE SEQUENCE</scope>
    <source>
        <strain evidence="14">BD68</strain>
    </source>
</reference>
<dbReference type="PIRSF" id="PIRSF000706">
    <property type="entry name" value="Kanamycin_kin"/>
    <property type="match status" value="1"/>
</dbReference>
<dbReference type="EMBL" id="PNOT02000060">
    <property type="protein sequence ID" value="TSE13131.1"/>
    <property type="molecule type" value="Genomic_DNA"/>
</dbReference>
<evidence type="ECO:0000259" key="13">
    <source>
        <dbReference type="Pfam" id="PF01636"/>
    </source>
</evidence>
<feature type="binding site" evidence="12">
    <location>
        <position position="194"/>
    </location>
    <ligand>
        <name>Mg(2+)</name>
        <dbReference type="ChEBI" id="CHEBI:18420"/>
    </ligand>
</feature>
<protein>
    <recommendedName>
        <fullName evidence="3">Aminoglycoside 3'-phosphotransferase</fullName>
        <ecNumber evidence="2">2.7.1.95</ecNumber>
    </recommendedName>
</protein>
<keyword evidence="12" id="KW-0460">Magnesium</keyword>
<dbReference type="GO" id="GO:0008910">
    <property type="term" value="F:kanamycin kinase activity"/>
    <property type="evidence" value="ECO:0007669"/>
    <property type="project" value="UniProtKB-EC"/>
</dbReference>
<evidence type="ECO:0000256" key="11">
    <source>
        <dbReference type="PIRSR" id="PIRSR000706-1"/>
    </source>
</evidence>
<keyword evidence="5 10" id="KW-0547">Nucleotide-binding</keyword>
<dbReference type="InterPro" id="IPR024165">
    <property type="entry name" value="Kan/Strep_kinase"/>
</dbReference>
<keyword evidence="7 10" id="KW-0067">ATP-binding</keyword>
<dbReference type="InterPro" id="IPR011009">
    <property type="entry name" value="Kinase-like_dom_sf"/>
</dbReference>
<dbReference type="CDD" id="cd05150">
    <property type="entry name" value="APH"/>
    <property type="match status" value="1"/>
</dbReference>
<dbReference type="SUPFAM" id="SSF56112">
    <property type="entry name" value="Protein kinase-like (PK-like)"/>
    <property type="match status" value="1"/>
</dbReference>
<evidence type="ECO:0000256" key="8">
    <source>
        <dbReference type="ARBA" id="ARBA00023251"/>
    </source>
</evidence>
<evidence type="ECO:0000256" key="4">
    <source>
        <dbReference type="ARBA" id="ARBA00022679"/>
    </source>
</evidence>
<evidence type="ECO:0000313" key="14">
    <source>
        <dbReference type="EMBL" id="TSE13131.1"/>
    </source>
</evidence>
<name>A0A8T9AYU5_9HYPH</name>
<dbReference type="OrthoDB" id="3806873at2"/>
<dbReference type="Pfam" id="PF01636">
    <property type="entry name" value="APH"/>
    <property type="match status" value="1"/>
</dbReference>
<accession>A0A8T9AYU5</accession>
<dbReference type="PANTHER" id="PTHR21310:SF41">
    <property type="entry name" value="3'-PHOSPHOTRANSFERASE, PUTATIVE-RELATED"/>
    <property type="match status" value="1"/>
</dbReference>
<feature type="active site" description="Proton acceptor" evidence="11">
    <location>
        <position position="189"/>
    </location>
</feature>
<dbReference type="NCBIfam" id="NF033068">
    <property type="entry name" value="APH_3p"/>
    <property type="match status" value="1"/>
</dbReference>
<keyword evidence="15" id="KW-1185">Reference proteome</keyword>
<dbReference type="GO" id="GO:0005524">
    <property type="term" value="F:ATP binding"/>
    <property type="evidence" value="ECO:0007669"/>
    <property type="project" value="UniProtKB-KW"/>
</dbReference>
<evidence type="ECO:0000256" key="2">
    <source>
        <dbReference type="ARBA" id="ARBA00012193"/>
    </source>
</evidence>
<dbReference type="GO" id="GO:0046677">
    <property type="term" value="P:response to antibiotic"/>
    <property type="evidence" value="ECO:0007669"/>
    <property type="project" value="UniProtKB-KW"/>
</dbReference>
<evidence type="ECO:0000256" key="9">
    <source>
        <dbReference type="ARBA" id="ARBA00048925"/>
    </source>
</evidence>
<keyword evidence="12" id="KW-0479">Metal-binding</keyword>
<evidence type="ECO:0000313" key="15">
    <source>
        <dbReference type="Proteomes" id="UP000235507"/>
    </source>
</evidence>
<evidence type="ECO:0000256" key="7">
    <source>
        <dbReference type="ARBA" id="ARBA00022840"/>
    </source>
</evidence>
<dbReference type="Gene3D" id="3.90.1200.10">
    <property type="match status" value="1"/>
</dbReference>
<keyword evidence="6 10" id="KW-0418">Kinase</keyword>
<keyword evidence="8 10" id="KW-0046">Antibiotic resistance</keyword>
<dbReference type="Gene3D" id="3.30.200.20">
    <property type="entry name" value="Phosphorylase Kinase, domain 1"/>
    <property type="match status" value="1"/>
</dbReference>
<evidence type="ECO:0000256" key="5">
    <source>
        <dbReference type="ARBA" id="ARBA00022741"/>
    </source>
</evidence>
<dbReference type="AlphaFoldDB" id="A0A8T9AYU5"/>
<evidence type="ECO:0000256" key="6">
    <source>
        <dbReference type="ARBA" id="ARBA00022777"/>
    </source>
</evidence>
<dbReference type="RefSeq" id="WP_143973340.1">
    <property type="nucleotide sequence ID" value="NZ_PNOT02000060.1"/>
</dbReference>
<proteinExistence type="inferred from homology"/>
<evidence type="ECO:0000256" key="12">
    <source>
        <dbReference type="PIRSR" id="PIRSR000706-2"/>
    </source>
</evidence>
<evidence type="ECO:0000256" key="1">
    <source>
        <dbReference type="ARBA" id="ARBA00006219"/>
    </source>
</evidence>
<feature type="domain" description="Aminoglycoside phosphotransferase" evidence="13">
    <location>
        <begin position="29"/>
        <end position="253"/>
    </location>
</feature>
<dbReference type="EC" id="2.7.1.95" evidence="2"/>
<dbReference type="PANTHER" id="PTHR21310">
    <property type="entry name" value="AMINOGLYCOSIDE PHOSPHOTRANSFERASE-RELATED-RELATED"/>
    <property type="match status" value="1"/>
</dbReference>
<evidence type="ECO:0000256" key="3">
    <source>
        <dbReference type="ARBA" id="ARBA00017903"/>
    </source>
</evidence>
<dbReference type="GO" id="GO:0046872">
    <property type="term" value="F:metal ion binding"/>
    <property type="evidence" value="ECO:0007669"/>
    <property type="project" value="UniProtKB-KW"/>
</dbReference>